<dbReference type="PANTHER" id="PTHR14969:SF28">
    <property type="entry name" value="DIHYDROSPHINGOSINE 1-PHOSPHATE PHOSPHATASE LCB3-RELATED"/>
    <property type="match status" value="1"/>
</dbReference>
<feature type="transmembrane region" description="Helical" evidence="8">
    <location>
        <begin position="106"/>
        <end position="128"/>
    </location>
</feature>
<dbReference type="GO" id="GO:0005789">
    <property type="term" value="C:endoplasmic reticulum membrane"/>
    <property type="evidence" value="ECO:0007669"/>
    <property type="project" value="UniProtKB-SubCell"/>
</dbReference>
<name>A0A4V2MX48_9APHY</name>
<dbReference type="Gene3D" id="1.20.144.10">
    <property type="entry name" value="Phosphatidic acid phosphatase type 2/haloperoxidase"/>
    <property type="match status" value="1"/>
</dbReference>
<feature type="transmembrane region" description="Helical" evidence="8">
    <location>
        <begin position="269"/>
        <end position="286"/>
    </location>
</feature>
<dbReference type="Pfam" id="PF01569">
    <property type="entry name" value="PAP2"/>
    <property type="match status" value="1"/>
</dbReference>
<dbReference type="InterPro" id="IPR036938">
    <property type="entry name" value="PAP2/HPO_sf"/>
</dbReference>
<evidence type="ECO:0000259" key="9">
    <source>
        <dbReference type="SMART" id="SM00014"/>
    </source>
</evidence>
<feature type="domain" description="Phosphatidic acid phosphatase type 2/haloperoxidase" evidence="9">
    <location>
        <begin position="136"/>
        <end position="284"/>
    </location>
</feature>
<evidence type="ECO:0000256" key="6">
    <source>
        <dbReference type="ARBA" id="ARBA00023136"/>
    </source>
</evidence>
<dbReference type="SMART" id="SM00014">
    <property type="entry name" value="acidPPc"/>
    <property type="match status" value="1"/>
</dbReference>
<evidence type="ECO:0000256" key="5">
    <source>
        <dbReference type="ARBA" id="ARBA00022989"/>
    </source>
</evidence>
<keyword evidence="2 8" id="KW-0812">Transmembrane</keyword>
<dbReference type="CDD" id="cd03388">
    <property type="entry name" value="PAP2_SPPase1"/>
    <property type="match status" value="1"/>
</dbReference>
<keyword evidence="11" id="KW-1185">Reference proteome</keyword>
<comment type="similarity">
    <text evidence="7">Belongs to the type 2 lipid phosphate phosphatase family.</text>
</comment>
<gene>
    <name evidence="10" type="ORF">EIP91_010001</name>
</gene>
<keyword evidence="5 8" id="KW-1133">Transmembrane helix</keyword>
<evidence type="ECO:0000256" key="8">
    <source>
        <dbReference type="SAM" id="Phobius"/>
    </source>
</evidence>
<keyword evidence="4" id="KW-0256">Endoplasmic reticulum</keyword>
<dbReference type="STRING" id="92696.A0A4V2MX48"/>
<evidence type="ECO:0000313" key="10">
    <source>
        <dbReference type="EMBL" id="TCD68717.1"/>
    </source>
</evidence>
<feature type="transmembrane region" description="Helical" evidence="8">
    <location>
        <begin position="238"/>
        <end position="257"/>
    </location>
</feature>
<feature type="transmembrane region" description="Helical" evidence="8">
    <location>
        <begin position="374"/>
        <end position="395"/>
    </location>
</feature>
<feature type="transmembrane region" description="Helical" evidence="8">
    <location>
        <begin position="519"/>
        <end position="544"/>
    </location>
</feature>
<evidence type="ECO:0000256" key="2">
    <source>
        <dbReference type="ARBA" id="ARBA00022692"/>
    </source>
</evidence>
<dbReference type="GO" id="GO:0042392">
    <property type="term" value="F:sphingosine-1-phosphate phosphatase activity"/>
    <property type="evidence" value="ECO:0007669"/>
    <property type="project" value="TreeGrafter"/>
</dbReference>
<comment type="caution">
    <text evidence="10">The sequence shown here is derived from an EMBL/GenBank/DDBJ whole genome shotgun (WGS) entry which is preliminary data.</text>
</comment>
<sequence length="547" mass="60801">MTTKTKFFTDSRSSTPEPTYLGVVDVKTTAGKDEDYDEKSDVSDVQEGDIDVVFRGVGLLPDEVYSRTLSWWRAWVRQRIVQNVEWESKVLGRMQELIRTPFLDAYFVYTSSLGTHTFFMTVLPAFFFFGHEDVGHGLLLVLAFGVYASSFLKDLICAPRPYAPPVTRLTIGDHHLEYGFPSTHSTNSMSIALQLFTVVYTLYKTPVSSPTPLVTAMNSTVSGIVEDLITPETALSQTWFIAMSAVLGFYIFSIVFGRLYTGMHSFTDCAVGILLGTAIWATYFFFGTIIDTWVASSGWIVPATIIPLCLLLVHRHPQPVDDCPCFEDAIAFISVAMGDYLTRWVMGRYHINEKYLTHVMPGSPMGSWAEMSTWWSLAAAKMVTGVLAIFAWRIFAKFLSHRMLPPLFRFLAQLVTLPHRRYYTPATDYKNFPAEKGLRAIPSVIDLPGALEGFEADGIGASTAHSKELGHGQGRQIKLRKGKLEKSPSGAGIGLSVEEMGGKEVEVVKHYDADVLTKVFVYCGIAVMATGVMPVAFTLLGWGLRVR</sequence>
<dbReference type="PANTHER" id="PTHR14969">
    <property type="entry name" value="SPHINGOSINE-1-PHOSPHATE PHOSPHOHYDROLASE"/>
    <property type="match status" value="1"/>
</dbReference>
<dbReference type="OrthoDB" id="301434at2759"/>
<dbReference type="EMBL" id="RWJN01000059">
    <property type="protein sequence ID" value="TCD68717.1"/>
    <property type="molecule type" value="Genomic_DNA"/>
</dbReference>
<keyword evidence="3" id="KW-0378">Hydrolase</keyword>
<organism evidence="10 11">
    <name type="scientific">Steccherinum ochraceum</name>
    <dbReference type="NCBI Taxonomy" id="92696"/>
    <lineage>
        <taxon>Eukaryota</taxon>
        <taxon>Fungi</taxon>
        <taxon>Dikarya</taxon>
        <taxon>Basidiomycota</taxon>
        <taxon>Agaricomycotina</taxon>
        <taxon>Agaricomycetes</taxon>
        <taxon>Polyporales</taxon>
        <taxon>Steccherinaceae</taxon>
        <taxon>Steccherinum</taxon>
    </lineage>
</organism>
<protein>
    <recommendedName>
        <fullName evidence="9">Phosphatidic acid phosphatase type 2/haloperoxidase domain-containing protein</fullName>
    </recommendedName>
</protein>
<proteinExistence type="inferred from homology"/>
<feature type="transmembrane region" description="Helical" evidence="8">
    <location>
        <begin position="134"/>
        <end position="152"/>
    </location>
</feature>
<evidence type="ECO:0000256" key="7">
    <source>
        <dbReference type="ARBA" id="ARBA00038324"/>
    </source>
</evidence>
<accession>A0A4V2MX48</accession>
<evidence type="ECO:0000256" key="4">
    <source>
        <dbReference type="ARBA" id="ARBA00022824"/>
    </source>
</evidence>
<evidence type="ECO:0000256" key="1">
    <source>
        <dbReference type="ARBA" id="ARBA00004477"/>
    </source>
</evidence>
<reference evidence="10 11" key="1">
    <citation type="submission" date="2018-11" db="EMBL/GenBank/DDBJ databases">
        <title>Genome assembly of Steccherinum ochraceum LE-BIN_3174, the white-rot fungus of the Steccherinaceae family (The Residual Polyporoid clade, Polyporales, Basidiomycota).</title>
        <authorList>
            <person name="Fedorova T.V."/>
            <person name="Glazunova O.A."/>
            <person name="Landesman E.O."/>
            <person name="Moiseenko K.V."/>
            <person name="Psurtseva N.V."/>
            <person name="Savinova O.S."/>
            <person name="Shakhova N.V."/>
            <person name="Tyazhelova T.V."/>
            <person name="Vasina D.V."/>
        </authorList>
    </citation>
    <scope>NUCLEOTIDE SEQUENCE [LARGE SCALE GENOMIC DNA]</scope>
    <source>
        <strain evidence="10 11">LE-BIN_3174</strain>
    </source>
</reference>
<comment type="subcellular location">
    <subcellularLocation>
        <location evidence="1">Endoplasmic reticulum membrane</location>
        <topology evidence="1">Multi-pass membrane protein</topology>
    </subcellularLocation>
</comment>
<feature type="transmembrane region" description="Helical" evidence="8">
    <location>
        <begin position="292"/>
        <end position="313"/>
    </location>
</feature>
<dbReference type="SUPFAM" id="SSF48317">
    <property type="entry name" value="Acid phosphatase/Vanadium-dependent haloperoxidase"/>
    <property type="match status" value="1"/>
</dbReference>
<evidence type="ECO:0000313" key="11">
    <source>
        <dbReference type="Proteomes" id="UP000292702"/>
    </source>
</evidence>
<dbReference type="AlphaFoldDB" id="A0A4V2MX48"/>
<dbReference type="Proteomes" id="UP000292702">
    <property type="component" value="Unassembled WGS sequence"/>
</dbReference>
<keyword evidence="6 8" id="KW-0472">Membrane</keyword>
<evidence type="ECO:0000256" key="3">
    <source>
        <dbReference type="ARBA" id="ARBA00022801"/>
    </source>
</evidence>
<dbReference type="InterPro" id="IPR000326">
    <property type="entry name" value="PAP2/HPO"/>
</dbReference>